<evidence type="ECO:0000256" key="1">
    <source>
        <dbReference type="SAM" id="MobiDB-lite"/>
    </source>
</evidence>
<organism evidence="2">
    <name type="scientific">Amorphochlora amoebiformis</name>
    <dbReference type="NCBI Taxonomy" id="1561963"/>
    <lineage>
        <taxon>Eukaryota</taxon>
        <taxon>Sar</taxon>
        <taxon>Rhizaria</taxon>
        <taxon>Cercozoa</taxon>
        <taxon>Chlorarachniophyceae</taxon>
        <taxon>Amorphochlora</taxon>
    </lineage>
</organism>
<gene>
    <name evidence="2" type="ORF">LAMO00422_LOCUS4288</name>
</gene>
<name>A0A7S0CY08_9EUKA</name>
<sequence length="205" mass="23527">MRKEMHQPKPKGSQSGRSVDDDELMVAGGRHKEDPPAVPRPQELREGMQVTQIRGSLREKVFNYVTSTDAGRAGLSDKVRILGQTVRYQRDLEELQELLDYKAFPIPLFDEKSPTYTNTKTRVWGDGLEDSPINRPLIAFQVAKSKFHGYSRLIAERKREEVEQMQTTKTRGISNGDVCGDVKQWDKCTDTQKWKKLHQLQPVPF</sequence>
<reference evidence="2" key="1">
    <citation type="submission" date="2021-01" db="EMBL/GenBank/DDBJ databases">
        <authorList>
            <person name="Corre E."/>
            <person name="Pelletier E."/>
            <person name="Niang G."/>
            <person name="Scheremetjew M."/>
            <person name="Finn R."/>
            <person name="Kale V."/>
            <person name="Holt S."/>
            <person name="Cochrane G."/>
            <person name="Meng A."/>
            <person name="Brown T."/>
            <person name="Cohen L."/>
        </authorList>
    </citation>
    <scope>NUCLEOTIDE SEQUENCE</scope>
    <source>
        <strain evidence="2">CCMP2058</strain>
    </source>
</reference>
<evidence type="ECO:0000313" key="2">
    <source>
        <dbReference type="EMBL" id="CAD8437057.1"/>
    </source>
</evidence>
<proteinExistence type="predicted"/>
<dbReference type="EMBL" id="HBEM01006105">
    <property type="protein sequence ID" value="CAD8437057.1"/>
    <property type="molecule type" value="Transcribed_RNA"/>
</dbReference>
<accession>A0A7S0CY08</accession>
<feature type="region of interest" description="Disordered" evidence="1">
    <location>
        <begin position="1"/>
        <end position="45"/>
    </location>
</feature>
<dbReference type="AlphaFoldDB" id="A0A7S0CY08"/>
<protein>
    <submittedName>
        <fullName evidence="2">Uncharacterized protein</fullName>
    </submittedName>
</protein>